<evidence type="ECO:0000313" key="2">
    <source>
        <dbReference type="EMBL" id="KJE23689.1"/>
    </source>
</evidence>
<reference evidence="3" key="1">
    <citation type="submission" date="2015-02" db="EMBL/GenBank/DDBJ databases">
        <title>Draft Genome of Frankia sp. CpI1-S.</title>
        <authorList>
            <person name="Oshone R.T."/>
            <person name="Ngom M."/>
            <person name="Ghodhbane-Gtari F."/>
            <person name="Gtari M."/>
            <person name="Morris K."/>
            <person name="Thomas K."/>
            <person name="Sen A."/>
            <person name="Tisa L.S."/>
        </authorList>
    </citation>
    <scope>NUCLEOTIDE SEQUENCE [LARGE SCALE GENOMIC DNA]</scope>
    <source>
        <strain evidence="3">CpI1-S</strain>
    </source>
</reference>
<dbReference type="RefSeq" id="WP_044884562.1">
    <property type="nucleotide sequence ID" value="NZ_JYFN01000011.1"/>
</dbReference>
<keyword evidence="3" id="KW-1185">Reference proteome</keyword>
<evidence type="ECO:0000313" key="3">
    <source>
        <dbReference type="Proteomes" id="UP000032545"/>
    </source>
</evidence>
<dbReference type="Proteomes" id="UP000032545">
    <property type="component" value="Unassembled WGS sequence"/>
</dbReference>
<gene>
    <name evidence="2" type="ORF">FF36_01874</name>
</gene>
<feature type="region of interest" description="Disordered" evidence="1">
    <location>
        <begin position="1"/>
        <end position="24"/>
    </location>
</feature>
<feature type="compositionally biased region" description="Basic and acidic residues" evidence="1">
    <location>
        <begin position="7"/>
        <end position="24"/>
    </location>
</feature>
<protein>
    <submittedName>
        <fullName evidence="2">Uncharacterized protein</fullName>
    </submittedName>
</protein>
<sequence length="65" mass="7459">MKIPVIGRRDDTADTPDHPATDPIEELRAQLRRVCGGRLRTLDAEREHLDARRRGEAARMRRVGE</sequence>
<organism evidence="2 3">
    <name type="scientific">Frankia torreyi</name>
    <dbReference type="NCBI Taxonomy" id="1856"/>
    <lineage>
        <taxon>Bacteria</taxon>
        <taxon>Bacillati</taxon>
        <taxon>Actinomycetota</taxon>
        <taxon>Actinomycetes</taxon>
        <taxon>Frankiales</taxon>
        <taxon>Frankiaceae</taxon>
        <taxon>Frankia</taxon>
    </lineage>
</organism>
<evidence type="ECO:0000256" key="1">
    <source>
        <dbReference type="SAM" id="MobiDB-lite"/>
    </source>
</evidence>
<dbReference type="EMBL" id="JYFN01000011">
    <property type="protein sequence ID" value="KJE23689.1"/>
    <property type="molecule type" value="Genomic_DNA"/>
</dbReference>
<accession>A0A0D8BI64</accession>
<proteinExistence type="predicted"/>
<comment type="caution">
    <text evidence="2">The sequence shown here is derived from an EMBL/GenBank/DDBJ whole genome shotgun (WGS) entry which is preliminary data.</text>
</comment>
<reference evidence="2 3" key="2">
    <citation type="journal article" date="2016" name="Genome Announc.">
        <title>Permanent Draft Genome Sequences for Two Variants of Frankia sp. Strain CpI1, the First Frankia Strain Isolated from Root Nodules of Comptonia peregrina.</title>
        <authorList>
            <person name="Oshone R."/>
            <person name="Hurst S.G.IV."/>
            <person name="Abebe-Akele F."/>
            <person name="Simpson S."/>
            <person name="Morris K."/>
            <person name="Thomas W.K."/>
            <person name="Tisa L.S."/>
        </authorList>
    </citation>
    <scope>NUCLEOTIDE SEQUENCE [LARGE SCALE GENOMIC DNA]</scope>
    <source>
        <strain evidence="3">CpI1-S</strain>
    </source>
</reference>
<dbReference type="PATRIC" id="fig|1502723.3.peg.602"/>
<dbReference type="AlphaFoldDB" id="A0A0D8BI64"/>
<name>A0A0D8BI64_9ACTN</name>